<reference evidence="1 2" key="1">
    <citation type="submission" date="2010-08" db="EMBL/GenBank/DDBJ databases">
        <title>The draft genome of Desulfovibrio fructosovorans JJ.</title>
        <authorList>
            <consortium name="US DOE Joint Genome Institute (JGI-PGF)"/>
            <person name="Lucas S."/>
            <person name="Copeland A."/>
            <person name="Lapidus A."/>
            <person name="Cheng J.-F."/>
            <person name="Bruce D."/>
            <person name="Goodwin L."/>
            <person name="Pitluck S."/>
            <person name="Land M.L."/>
            <person name="Hauser L."/>
            <person name="Chang Y.-J."/>
            <person name="Jeffries C."/>
            <person name="Wall J.D."/>
            <person name="Stahl D.A."/>
            <person name="Arkin A.P."/>
            <person name="Dehal P."/>
            <person name="Stolyar S.M."/>
            <person name="Hazen T.C."/>
            <person name="Woyke T.J."/>
        </authorList>
    </citation>
    <scope>NUCLEOTIDE SEQUENCE [LARGE SCALE GENOMIC DNA]</scope>
    <source>
        <strain evidence="1 2">JJ</strain>
    </source>
</reference>
<organism evidence="1 2">
    <name type="scientific">Solidesulfovibrio fructosivorans JJ]</name>
    <dbReference type="NCBI Taxonomy" id="596151"/>
    <lineage>
        <taxon>Bacteria</taxon>
        <taxon>Pseudomonadati</taxon>
        <taxon>Thermodesulfobacteriota</taxon>
        <taxon>Desulfovibrionia</taxon>
        <taxon>Desulfovibrionales</taxon>
        <taxon>Desulfovibrionaceae</taxon>
        <taxon>Solidesulfovibrio</taxon>
    </lineage>
</organism>
<name>E1JY58_SOLFR</name>
<protein>
    <submittedName>
        <fullName evidence="1">Uncharacterized protein</fullName>
    </submittedName>
</protein>
<dbReference type="STRING" id="596151.DesfrDRAFT_2573"/>
<dbReference type="RefSeq" id="WP_005994462.1">
    <property type="nucleotide sequence ID" value="NZ_AECZ01000017.1"/>
</dbReference>
<evidence type="ECO:0000313" key="1">
    <source>
        <dbReference type="EMBL" id="EFL50632.1"/>
    </source>
</evidence>
<dbReference type="EMBL" id="AECZ01000017">
    <property type="protein sequence ID" value="EFL50632.1"/>
    <property type="molecule type" value="Genomic_DNA"/>
</dbReference>
<dbReference type="Proteomes" id="UP000006250">
    <property type="component" value="Unassembled WGS sequence"/>
</dbReference>
<comment type="caution">
    <text evidence="1">The sequence shown here is derived from an EMBL/GenBank/DDBJ whole genome shotgun (WGS) entry which is preliminary data.</text>
</comment>
<dbReference type="eggNOG" id="ENOG50334H7">
    <property type="taxonomic scope" value="Bacteria"/>
</dbReference>
<keyword evidence="2" id="KW-1185">Reference proteome</keyword>
<evidence type="ECO:0000313" key="2">
    <source>
        <dbReference type="Proteomes" id="UP000006250"/>
    </source>
</evidence>
<proteinExistence type="predicted"/>
<dbReference type="OrthoDB" id="5459352at2"/>
<accession>E1JY58</accession>
<gene>
    <name evidence="1" type="ORF">DesfrDRAFT_2573</name>
</gene>
<dbReference type="AlphaFoldDB" id="E1JY58"/>
<sequence length="69" mass="7775">MSKIFARQRRKVEQGEKRPRYRVVAATGDLKFFAEHIRQRELEAIAQAVGAEIIYLPTDATGAGGHKHV</sequence>